<reference evidence="2 3" key="2">
    <citation type="submission" date="2020-06" db="EMBL/GenBank/DDBJ databases">
        <title>Complete Genome Sequence of Clostridium muelleri sp. nov. P21T, an Acid-Alcohol Producing Acetogen Isolated from Old Hay.</title>
        <authorList>
            <person name="Duncan K.E."/>
            <person name="Tanner R.S."/>
        </authorList>
    </citation>
    <scope>NUCLEOTIDE SEQUENCE [LARGE SCALE GENOMIC DNA]</scope>
    <source>
        <strain evidence="2 3">P21</strain>
    </source>
</reference>
<keyword evidence="1" id="KW-0472">Membrane</keyword>
<accession>A0A7Y0EFF8</accession>
<keyword evidence="1" id="KW-0812">Transmembrane</keyword>
<feature type="transmembrane region" description="Helical" evidence="1">
    <location>
        <begin position="9"/>
        <end position="29"/>
    </location>
</feature>
<dbReference type="Proteomes" id="UP000537131">
    <property type="component" value="Unassembled WGS sequence"/>
</dbReference>
<gene>
    <name evidence="2" type="ORF">HBE96_06835</name>
</gene>
<reference evidence="2 3" key="1">
    <citation type="submission" date="2020-04" db="EMBL/GenBank/DDBJ databases">
        <authorList>
            <person name="Doyle D.A."/>
        </authorList>
    </citation>
    <scope>NUCLEOTIDE SEQUENCE [LARGE SCALE GENOMIC DNA]</scope>
    <source>
        <strain evidence="2 3">P21</strain>
    </source>
</reference>
<keyword evidence="1" id="KW-1133">Transmembrane helix</keyword>
<evidence type="ECO:0000256" key="1">
    <source>
        <dbReference type="SAM" id="Phobius"/>
    </source>
</evidence>
<sequence>MNLKLKKKLLIFTTIIIAIFLVNKIYISLKDKVNSNMITKLTGQIYYTKRVDGILNLYKFDTNSQKEQLVYSHKGRGKLKDGDYNDNINDFCYDIKSGDIKFAAMNNGDWSLFSIKKGDKDAKYVSKLGLESSNQLTMIDTDYIKNEVANVKVIKKKGSIYIEKDGQEKCLIKFNGLYDEKFTGYSPIGFSSNGKYFVYLSMGHLTPIGTFIEGIIKGNVGKTYIMDMETGKSARFIDCQRIQWVMN</sequence>
<evidence type="ECO:0008006" key="4">
    <source>
        <dbReference type="Google" id="ProtNLM"/>
    </source>
</evidence>
<dbReference type="SUPFAM" id="SSF82171">
    <property type="entry name" value="DPP6 N-terminal domain-like"/>
    <property type="match status" value="1"/>
</dbReference>
<proteinExistence type="predicted"/>
<protein>
    <recommendedName>
        <fullName evidence="4">DUF5050 domain-containing protein</fullName>
    </recommendedName>
</protein>
<dbReference type="AlphaFoldDB" id="A0A7Y0EFF8"/>
<keyword evidence="3" id="KW-1185">Reference proteome</keyword>
<dbReference type="EMBL" id="JABBNI010000013">
    <property type="protein sequence ID" value="NMM62408.1"/>
    <property type="molecule type" value="Genomic_DNA"/>
</dbReference>
<comment type="caution">
    <text evidence="2">The sequence shown here is derived from an EMBL/GenBank/DDBJ whole genome shotgun (WGS) entry which is preliminary data.</text>
</comment>
<evidence type="ECO:0000313" key="3">
    <source>
        <dbReference type="Proteomes" id="UP000537131"/>
    </source>
</evidence>
<organism evidence="2 3">
    <name type="scientific">Clostridium muellerianum</name>
    <dbReference type="NCBI Taxonomy" id="2716538"/>
    <lineage>
        <taxon>Bacteria</taxon>
        <taxon>Bacillati</taxon>
        <taxon>Bacillota</taxon>
        <taxon>Clostridia</taxon>
        <taxon>Eubacteriales</taxon>
        <taxon>Clostridiaceae</taxon>
        <taxon>Clostridium</taxon>
    </lineage>
</organism>
<name>A0A7Y0EFF8_9CLOT</name>
<evidence type="ECO:0000313" key="2">
    <source>
        <dbReference type="EMBL" id="NMM62408.1"/>
    </source>
</evidence>